<dbReference type="PROSITE" id="PS50005">
    <property type="entry name" value="TPR"/>
    <property type="match status" value="2"/>
</dbReference>
<dbReference type="InterPro" id="IPR051012">
    <property type="entry name" value="CellSynth/LPSAsmb/PSIAsmb"/>
</dbReference>
<dbReference type="InterPro" id="IPR019734">
    <property type="entry name" value="TPR_rpt"/>
</dbReference>
<accession>A6TK13</accession>
<feature type="repeat" description="TPR" evidence="3">
    <location>
        <begin position="69"/>
        <end position="102"/>
    </location>
</feature>
<evidence type="ECO:0000256" key="2">
    <source>
        <dbReference type="ARBA" id="ARBA00022803"/>
    </source>
</evidence>
<dbReference type="KEGG" id="amt:Amet_0299"/>
<name>A6TK13_ALKMQ</name>
<keyword evidence="1" id="KW-0677">Repeat</keyword>
<evidence type="ECO:0000313" key="5">
    <source>
        <dbReference type="EMBL" id="ABR46531.1"/>
    </source>
</evidence>
<keyword evidence="2 3" id="KW-0802">TPR repeat</keyword>
<dbReference type="EMBL" id="CP000724">
    <property type="protein sequence ID" value="ABR46531.1"/>
    <property type="molecule type" value="Genomic_DNA"/>
</dbReference>
<sequence length="220" mass="24903">MNWKIKTAMILTLAMVLMLSGCSLGEKEDPSVAKANANYKNALQLIKADQLAEAKGILEESIELNATEGIYHIALGNIYLREDEKETALSNFVRSIEKTPKYREAYNNAVGLYMLNNQYEQALTTVQEGLAIAPEDLELTFKKAQIYFIQDKNEEAIEGFQFLIEADSETYFEAYRFLGLSQLNLDLKEEAKMNLEKYIEVAPEAVPVRESIENILSTLK</sequence>
<dbReference type="AlphaFoldDB" id="A6TK13"/>
<dbReference type="PANTHER" id="PTHR45586">
    <property type="entry name" value="TPR REPEAT-CONTAINING PROTEIN PA4667"/>
    <property type="match status" value="1"/>
</dbReference>
<dbReference type="eggNOG" id="COG0457">
    <property type="taxonomic scope" value="Bacteria"/>
</dbReference>
<keyword evidence="6" id="KW-1185">Reference proteome</keyword>
<dbReference type="RefSeq" id="WP_011971440.1">
    <property type="nucleotide sequence ID" value="NC_009633.1"/>
</dbReference>
<feature type="repeat" description="TPR" evidence="3">
    <location>
        <begin position="103"/>
        <end position="136"/>
    </location>
</feature>
<protein>
    <submittedName>
        <fullName evidence="5">TPR repeat-containing protein</fullName>
    </submittedName>
</protein>
<dbReference type="Gene3D" id="1.25.40.10">
    <property type="entry name" value="Tetratricopeptide repeat domain"/>
    <property type="match status" value="2"/>
</dbReference>
<evidence type="ECO:0000256" key="1">
    <source>
        <dbReference type="ARBA" id="ARBA00022737"/>
    </source>
</evidence>
<dbReference type="STRING" id="293826.Amet_0299"/>
<dbReference type="InterPro" id="IPR011990">
    <property type="entry name" value="TPR-like_helical_dom_sf"/>
</dbReference>
<dbReference type="HOGENOM" id="CLU_1253756_0_0_9"/>
<dbReference type="PANTHER" id="PTHR45586:SF1">
    <property type="entry name" value="LIPOPOLYSACCHARIDE ASSEMBLY PROTEIN B"/>
    <property type="match status" value="1"/>
</dbReference>
<dbReference type="Proteomes" id="UP000001572">
    <property type="component" value="Chromosome"/>
</dbReference>
<evidence type="ECO:0000313" key="6">
    <source>
        <dbReference type="Proteomes" id="UP000001572"/>
    </source>
</evidence>
<proteinExistence type="predicted"/>
<keyword evidence="4" id="KW-0732">Signal</keyword>
<organism evidence="5 6">
    <name type="scientific">Alkaliphilus metalliredigens (strain QYMF)</name>
    <dbReference type="NCBI Taxonomy" id="293826"/>
    <lineage>
        <taxon>Bacteria</taxon>
        <taxon>Bacillati</taxon>
        <taxon>Bacillota</taxon>
        <taxon>Clostridia</taxon>
        <taxon>Peptostreptococcales</taxon>
        <taxon>Natronincolaceae</taxon>
        <taxon>Alkaliphilus</taxon>
    </lineage>
</organism>
<dbReference type="Pfam" id="PF13181">
    <property type="entry name" value="TPR_8"/>
    <property type="match status" value="1"/>
</dbReference>
<dbReference type="PROSITE" id="PS51257">
    <property type="entry name" value="PROKAR_LIPOPROTEIN"/>
    <property type="match status" value="1"/>
</dbReference>
<evidence type="ECO:0000256" key="4">
    <source>
        <dbReference type="SAM" id="SignalP"/>
    </source>
</evidence>
<dbReference type="SMART" id="SM00028">
    <property type="entry name" value="TPR"/>
    <property type="match status" value="5"/>
</dbReference>
<feature type="signal peptide" evidence="4">
    <location>
        <begin position="1"/>
        <end position="25"/>
    </location>
</feature>
<evidence type="ECO:0000256" key="3">
    <source>
        <dbReference type="PROSITE-ProRule" id="PRU00339"/>
    </source>
</evidence>
<gene>
    <name evidence="5" type="ordered locus">Amet_0299</name>
</gene>
<dbReference type="SUPFAM" id="SSF48452">
    <property type="entry name" value="TPR-like"/>
    <property type="match status" value="1"/>
</dbReference>
<feature type="chain" id="PRO_5002702800" evidence="4">
    <location>
        <begin position="26"/>
        <end position="220"/>
    </location>
</feature>
<reference evidence="6" key="1">
    <citation type="journal article" date="2016" name="Genome Announc.">
        <title>Complete genome sequence of Alkaliphilus metalliredigens strain QYMF, an alkaliphilic and metal-reducing bacterium isolated from borax-contaminated leachate ponds.</title>
        <authorList>
            <person name="Hwang C."/>
            <person name="Copeland A."/>
            <person name="Lucas S."/>
            <person name="Lapidus A."/>
            <person name="Barry K."/>
            <person name="Detter J.C."/>
            <person name="Glavina Del Rio T."/>
            <person name="Hammon N."/>
            <person name="Israni S."/>
            <person name="Dalin E."/>
            <person name="Tice H."/>
            <person name="Pitluck S."/>
            <person name="Chertkov O."/>
            <person name="Brettin T."/>
            <person name="Bruce D."/>
            <person name="Han C."/>
            <person name="Schmutz J."/>
            <person name="Larimer F."/>
            <person name="Land M.L."/>
            <person name="Hauser L."/>
            <person name="Kyrpides N."/>
            <person name="Mikhailova N."/>
            <person name="Ye Q."/>
            <person name="Zhou J."/>
            <person name="Richardson P."/>
            <person name="Fields M.W."/>
        </authorList>
    </citation>
    <scope>NUCLEOTIDE SEQUENCE [LARGE SCALE GENOMIC DNA]</scope>
    <source>
        <strain evidence="6">QYMF</strain>
    </source>
</reference>